<dbReference type="AlphaFoldDB" id="A0A3D9KZ91"/>
<dbReference type="Proteomes" id="UP000256779">
    <property type="component" value="Unassembled WGS sequence"/>
</dbReference>
<evidence type="ECO:0000256" key="3">
    <source>
        <dbReference type="ARBA" id="ARBA00022989"/>
    </source>
</evidence>
<feature type="transmembrane region" description="Helical" evidence="5">
    <location>
        <begin position="108"/>
        <end position="130"/>
    </location>
</feature>
<feature type="transmembrane region" description="Helical" evidence="5">
    <location>
        <begin position="186"/>
        <end position="207"/>
    </location>
</feature>
<evidence type="ECO:0000259" key="6">
    <source>
        <dbReference type="Pfam" id="PF04893"/>
    </source>
</evidence>
<organism evidence="7 8">
    <name type="scientific">Marinoscillum furvescens DSM 4134</name>
    <dbReference type="NCBI Taxonomy" id="1122208"/>
    <lineage>
        <taxon>Bacteria</taxon>
        <taxon>Pseudomonadati</taxon>
        <taxon>Bacteroidota</taxon>
        <taxon>Cytophagia</taxon>
        <taxon>Cytophagales</taxon>
        <taxon>Reichenbachiellaceae</taxon>
        <taxon>Marinoscillum</taxon>
    </lineage>
</organism>
<proteinExistence type="predicted"/>
<evidence type="ECO:0000256" key="4">
    <source>
        <dbReference type="ARBA" id="ARBA00023136"/>
    </source>
</evidence>
<evidence type="ECO:0000256" key="5">
    <source>
        <dbReference type="SAM" id="Phobius"/>
    </source>
</evidence>
<keyword evidence="2 5" id="KW-0812">Transmembrane</keyword>
<dbReference type="OrthoDB" id="1449862at2"/>
<dbReference type="InterPro" id="IPR006977">
    <property type="entry name" value="Yip1_dom"/>
</dbReference>
<evidence type="ECO:0000256" key="1">
    <source>
        <dbReference type="ARBA" id="ARBA00004141"/>
    </source>
</evidence>
<dbReference type="RefSeq" id="WP_115869316.1">
    <property type="nucleotide sequence ID" value="NZ_QREG01000018.1"/>
</dbReference>
<feature type="domain" description="Yip1" evidence="6">
    <location>
        <begin position="14"/>
        <end position="203"/>
    </location>
</feature>
<evidence type="ECO:0000256" key="2">
    <source>
        <dbReference type="ARBA" id="ARBA00022692"/>
    </source>
</evidence>
<comment type="subcellular location">
    <subcellularLocation>
        <location evidence="1">Membrane</location>
        <topology evidence="1">Multi-pass membrane protein</topology>
    </subcellularLocation>
</comment>
<dbReference type="GO" id="GO:0016020">
    <property type="term" value="C:membrane"/>
    <property type="evidence" value="ECO:0007669"/>
    <property type="project" value="UniProtKB-SubCell"/>
</dbReference>
<reference evidence="7 8" key="1">
    <citation type="submission" date="2018-07" db="EMBL/GenBank/DDBJ databases">
        <title>Genomic Encyclopedia of Type Strains, Phase IV (KMG-IV): sequencing the most valuable type-strain genomes for metagenomic binning, comparative biology and taxonomic classification.</title>
        <authorList>
            <person name="Goeker M."/>
        </authorList>
    </citation>
    <scope>NUCLEOTIDE SEQUENCE [LARGE SCALE GENOMIC DNA]</scope>
    <source>
        <strain evidence="7 8">DSM 4134</strain>
    </source>
</reference>
<sequence length="211" mass="23507">MQLTELSNTQAIRHVWFSPREVFRYLKTANDNQHVIALLILTGISRAFDRAVMQDMGDRLGLTEILLVCTLGGALFGWMYIYIYGYLLRWTGKWLHATTVDIQTMVRMLAFAMLPTVASLTLLIPQIIIYGHEIFKADGDLLTGGIFNNLIFYSTVIAEVGLGIWTVILTVVGISETQELSTGKAILNMILPVLVIMVPLIAIALLISTFS</sequence>
<keyword evidence="8" id="KW-1185">Reference proteome</keyword>
<protein>
    <submittedName>
        <fullName evidence="7">Yip1-like protein</fullName>
    </submittedName>
</protein>
<accession>A0A3D9KZ91</accession>
<dbReference type="EMBL" id="QREG01000018">
    <property type="protein sequence ID" value="RED95226.1"/>
    <property type="molecule type" value="Genomic_DNA"/>
</dbReference>
<keyword evidence="4 5" id="KW-0472">Membrane</keyword>
<comment type="caution">
    <text evidence="7">The sequence shown here is derived from an EMBL/GenBank/DDBJ whole genome shotgun (WGS) entry which is preliminary data.</text>
</comment>
<feature type="transmembrane region" description="Helical" evidence="5">
    <location>
        <begin position="150"/>
        <end position="174"/>
    </location>
</feature>
<dbReference type="Pfam" id="PF04893">
    <property type="entry name" value="Yip1"/>
    <property type="match status" value="1"/>
</dbReference>
<keyword evidence="3 5" id="KW-1133">Transmembrane helix</keyword>
<name>A0A3D9KZ91_MARFU</name>
<gene>
    <name evidence="7" type="ORF">C7460_1183</name>
</gene>
<evidence type="ECO:0000313" key="7">
    <source>
        <dbReference type="EMBL" id="RED95226.1"/>
    </source>
</evidence>
<evidence type="ECO:0000313" key="8">
    <source>
        <dbReference type="Proteomes" id="UP000256779"/>
    </source>
</evidence>
<feature type="transmembrane region" description="Helical" evidence="5">
    <location>
        <begin position="65"/>
        <end position="87"/>
    </location>
</feature>